<sequence>MQLRAELDDANYRLLRAPDEPAHRTPTDDRKAACRQEIEADHPSWRATPDLLAKASPRLS</sequence>
<name>A0A3S0NGW2_9GAMM</name>
<dbReference type="EMBL" id="RXHI01000028">
    <property type="protein sequence ID" value="RUA21958.1"/>
    <property type="molecule type" value="Genomic_DNA"/>
</dbReference>
<dbReference type="AlphaFoldDB" id="A0A3S0NGW2"/>
<proteinExistence type="predicted"/>
<protein>
    <submittedName>
        <fullName evidence="2">Uncharacterized protein</fullName>
    </submittedName>
</protein>
<comment type="caution">
    <text evidence="2">The sequence shown here is derived from an EMBL/GenBank/DDBJ whole genome shotgun (WGS) entry which is preliminary data.</text>
</comment>
<organism evidence="2">
    <name type="scientific">Billgrantia gudaonensis</name>
    <dbReference type="NCBI Taxonomy" id="376427"/>
    <lineage>
        <taxon>Bacteria</taxon>
        <taxon>Pseudomonadati</taxon>
        <taxon>Pseudomonadota</taxon>
        <taxon>Gammaproteobacteria</taxon>
        <taxon>Oceanospirillales</taxon>
        <taxon>Halomonadaceae</taxon>
        <taxon>Billgrantia</taxon>
    </lineage>
</organism>
<gene>
    <name evidence="2" type="ORF">DSL92_08520</name>
</gene>
<accession>A0A3S0NGW2</accession>
<evidence type="ECO:0000256" key="1">
    <source>
        <dbReference type="SAM" id="MobiDB-lite"/>
    </source>
</evidence>
<reference evidence="2" key="1">
    <citation type="submission" date="2018-12" db="EMBL/GenBank/DDBJ databases">
        <authorList>
            <person name="Jadhav K."/>
            <person name="Kushwaha B."/>
            <person name="Jadhav I."/>
        </authorList>
    </citation>
    <scope>NUCLEOTIDE SEQUENCE [LARGE SCALE GENOMIC DNA]</scope>
    <source>
        <strain evidence="2">SBS 10</strain>
    </source>
</reference>
<feature type="region of interest" description="Disordered" evidence="1">
    <location>
        <begin position="39"/>
        <end position="60"/>
    </location>
</feature>
<evidence type="ECO:0000313" key="2">
    <source>
        <dbReference type="EMBL" id="RUA21958.1"/>
    </source>
</evidence>